<accession>A0ACC6V3D8</accession>
<keyword evidence="1" id="KW-0067">ATP-binding</keyword>
<dbReference type="Proteomes" id="UP000033636">
    <property type="component" value="Unassembled WGS sequence"/>
</dbReference>
<reference evidence="1" key="1">
    <citation type="submission" date="2024-07" db="EMBL/GenBank/DDBJ databases">
        <title>Metagenome and Metagenome-Assembled Genomes of Archaea from a hot spring from the geothermal field of Los Azufres, Mexico.</title>
        <authorList>
            <person name="Marin-Paredes R."/>
            <person name="Martinez-Romero E."/>
            <person name="Servin-Garciduenas L.E."/>
        </authorList>
    </citation>
    <scope>NUCLEOTIDE SEQUENCE</scope>
</reference>
<name>A0ACC6V3D8_9CREN</name>
<evidence type="ECO:0000313" key="1">
    <source>
        <dbReference type="EMBL" id="MFB6491540.1"/>
    </source>
</evidence>
<organism evidence="1 2">
    <name type="scientific">Thermoproteus sp. AZ2</name>
    <dbReference type="NCBI Taxonomy" id="1609232"/>
    <lineage>
        <taxon>Archaea</taxon>
        <taxon>Thermoproteota</taxon>
        <taxon>Thermoprotei</taxon>
        <taxon>Thermoproteales</taxon>
        <taxon>Thermoproteaceae</taxon>
        <taxon>Thermoproteus</taxon>
    </lineage>
</organism>
<sequence>MSAGCSEFLGLISRQVPSAVALEGARVYMVSGCDSAEFPVGEYLVVEDRANAGKRYLARVAESRIEDIYAVAKTPVLSVEQELSIELRSVPRLVALDLIAECVDSGCRPVATPVSIHSKVRRPRPGEASAMLGLPMSGVELGLLALPNGSVLQGDRVVLPLEALREHVLVVGTTGSGKTTLLKNLAADLAKLQGATAIALDVVGHYHHLALDGISVRVLYPVTGGLLRRLARGASGGPEGLAKRAARGLAKRYFAAAYRNFGFRAARARVKVRGARLRSKAGPSSKAVLREVGLELEVVDGQGRRRSARVALIPWALRTADVLYKVDRMTGLLTQQAKLFYSKVVREVLRSIGRRPATFEKIYEYLTSPSEYAERGRTLMNYEALANRLGLHV</sequence>
<comment type="caution">
    <text evidence="1">The sequence shown here is derived from an EMBL/GenBank/DDBJ whole genome shotgun (WGS) entry which is preliminary data.</text>
</comment>
<proteinExistence type="predicted"/>
<keyword evidence="1" id="KW-0378">Hydrolase</keyword>
<evidence type="ECO:0000313" key="2">
    <source>
        <dbReference type="Proteomes" id="UP000033636"/>
    </source>
</evidence>
<gene>
    <name evidence="1" type="ORF">TU35_009995</name>
</gene>
<dbReference type="EMBL" id="JZWT02000047">
    <property type="protein sequence ID" value="MFB6491540.1"/>
    <property type="molecule type" value="Genomic_DNA"/>
</dbReference>
<keyword evidence="1" id="KW-0347">Helicase</keyword>
<keyword evidence="1" id="KW-0547">Nucleotide-binding</keyword>
<feature type="non-terminal residue" evidence="1">
    <location>
        <position position="393"/>
    </location>
</feature>
<protein>
    <submittedName>
        <fullName evidence="1">Helicase HerA domain-containing protein</fullName>
    </submittedName>
</protein>